<evidence type="ECO:0000256" key="1">
    <source>
        <dbReference type="HAMAP-Rule" id="MF_01112"/>
    </source>
</evidence>
<reference evidence="4 5" key="1">
    <citation type="submission" date="2018-01" db="EMBL/GenBank/DDBJ databases">
        <title>Metagenomic assembled genomes from two thermal pools in the Uzon Caldera, Kamchatka, Russia.</title>
        <authorList>
            <person name="Wilkins L."/>
            <person name="Ettinger C."/>
        </authorList>
    </citation>
    <scope>NUCLEOTIDE SEQUENCE [LARGE SCALE GENOMIC DNA]</scope>
    <source>
        <strain evidence="4">ZAV-06</strain>
    </source>
</reference>
<dbReference type="NCBIfam" id="NF001687">
    <property type="entry name" value="PRK00447.1"/>
    <property type="match status" value="1"/>
</dbReference>
<evidence type="ECO:0000313" key="4">
    <source>
        <dbReference type="EMBL" id="PMB75862.1"/>
    </source>
</evidence>
<comment type="caution">
    <text evidence="4">The sequence shown here is derived from an EMBL/GenBank/DDBJ whole genome shotgun (WGS) entry which is preliminary data.</text>
</comment>
<dbReference type="EMBL" id="PNIM01000005">
    <property type="protein sequence ID" value="PMB75862.1"/>
    <property type="molecule type" value="Genomic_DNA"/>
</dbReference>
<dbReference type="InterPro" id="IPR002739">
    <property type="entry name" value="PAB1135-like"/>
</dbReference>
<dbReference type="Pfam" id="PF01877">
    <property type="entry name" value="RNA_binding"/>
    <property type="match status" value="1"/>
</dbReference>
<dbReference type="PANTHER" id="PTHR39652:SF1">
    <property type="entry name" value="UPF0201 PROTEIN TK1335"/>
    <property type="match status" value="1"/>
</dbReference>
<dbReference type="Proteomes" id="UP000237153">
    <property type="component" value="Unassembled WGS sequence"/>
</dbReference>
<organism evidence="4 5">
    <name type="scientific">Fervidicoccus fontis</name>
    <dbReference type="NCBI Taxonomy" id="683846"/>
    <lineage>
        <taxon>Archaea</taxon>
        <taxon>Thermoproteota</taxon>
        <taxon>Thermoprotei</taxon>
        <taxon>Fervidicoccales</taxon>
        <taxon>Fervidicoccaceae</taxon>
        <taxon>Fervidicoccus</taxon>
    </lineage>
</organism>
<evidence type="ECO:0000313" key="3">
    <source>
        <dbReference type="EMBL" id="MBE9390509.1"/>
    </source>
</evidence>
<dbReference type="GeneID" id="12450240"/>
<accession>A0A2J6N8R3</accession>
<gene>
    <name evidence="4" type="ORF">C0188_01390</name>
    <name evidence="2" type="ORF">ENO39_04425</name>
    <name evidence="3" type="ORF">IOK49_00190</name>
</gene>
<dbReference type="SUPFAM" id="SSF55282">
    <property type="entry name" value="RL5-like"/>
    <property type="match status" value="1"/>
</dbReference>
<dbReference type="HAMAP" id="MF_01112">
    <property type="entry name" value="UPF0201"/>
    <property type="match status" value="1"/>
</dbReference>
<proteinExistence type="inferred from homology"/>
<evidence type="ECO:0000313" key="2">
    <source>
        <dbReference type="EMBL" id="HEW64283.1"/>
    </source>
</evidence>
<comment type="similarity">
    <text evidence="1">Belongs to the UPF0201 family.</text>
</comment>
<dbReference type="AlphaFoldDB" id="A0A2J6N8R3"/>
<sequence length="150" mass="17331">MQLQERVRMEIPVKPTESEKNLALLVEKIMEPEEIYSEDLGIEKKIVARSKCISSLKKMHYLLRSERILDSARRYLKEGVADKMIVVMLHKQALAAGRISFVSEERESPLGAVKLYIYHDNPHDVIDWLAPPTRKGRPVFERGVPEPDCY</sequence>
<name>A0A2J6N8R3_9CREN</name>
<dbReference type="InterPro" id="IPR022803">
    <property type="entry name" value="Ribosomal_uL5_dom_sf"/>
</dbReference>
<dbReference type="Proteomes" id="UP000652307">
    <property type="component" value="Unassembled WGS sequence"/>
</dbReference>
<protein>
    <recommendedName>
        <fullName evidence="1">UPF0201 protein C0188_01390</fullName>
    </recommendedName>
</protein>
<dbReference type="Proteomes" id="UP000886076">
    <property type="component" value="Unassembled WGS sequence"/>
</dbReference>
<reference evidence="2" key="2">
    <citation type="journal article" date="2020" name="mSystems">
        <title>Genome- and Community-Level Interaction Insights into Carbon Utilization and Element Cycling Functions of Hydrothermarchaeota in Hydrothermal Sediment.</title>
        <authorList>
            <person name="Zhou Z."/>
            <person name="Liu Y."/>
            <person name="Xu W."/>
            <person name="Pan J."/>
            <person name="Luo Z.H."/>
            <person name="Li M."/>
        </authorList>
    </citation>
    <scope>NUCLEOTIDE SEQUENCE [LARGE SCALE GENOMIC DNA]</scope>
    <source>
        <strain evidence="2">SpSt-1261</strain>
    </source>
</reference>
<dbReference type="RefSeq" id="WP_148683721.1">
    <property type="nucleotide sequence ID" value="NZ_DSFH01000056.1"/>
</dbReference>
<evidence type="ECO:0000313" key="5">
    <source>
        <dbReference type="Proteomes" id="UP000237153"/>
    </source>
</evidence>
<dbReference type="EMBL" id="DSFH01000056">
    <property type="protein sequence ID" value="HEW64283.1"/>
    <property type="molecule type" value="Genomic_DNA"/>
</dbReference>
<reference evidence="3" key="3">
    <citation type="submission" date="2020-10" db="EMBL/GenBank/DDBJ databases">
        <title>Fervidococcus fontis strain 3639Fd - the first crenarchaeon capable of growth on lipids.</title>
        <authorList>
            <person name="Kochetkova T.V."/>
            <person name="Elcheninov A.G."/>
            <person name="Toschakov S.V."/>
            <person name="Kublanov I.V."/>
        </authorList>
    </citation>
    <scope>NUCLEOTIDE SEQUENCE</scope>
    <source>
        <strain evidence="3">3639Fd</strain>
    </source>
</reference>
<dbReference type="EMBL" id="JADEZV010000001">
    <property type="protein sequence ID" value="MBE9390509.1"/>
    <property type="molecule type" value="Genomic_DNA"/>
</dbReference>
<dbReference type="Gene3D" id="3.30.1440.10">
    <property type="match status" value="1"/>
</dbReference>
<dbReference type="PANTHER" id="PTHR39652">
    <property type="entry name" value="UPF0201 PROTEIN TK1335"/>
    <property type="match status" value="1"/>
</dbReference>